<evidence type="ECO:0000256" key="3">
    <source>
        <dbReference type="PROSITE-ProRule" id="PRU00192"/>
    </source>
</evidence>
<dbReference type="AlphaFoldDB" id="A0A9P7VW83"/>
<feature type="compositionally biased region" description="Low complexity" evidence="4">
    <location>
        <begin position="376"/>
        <end position="399"/>
    </location>
</feature>
<dbReference type="GeneID" id="66110340"/>
<dbReference type="CDD" id="cd09535">
    <property type="entry name" value="SAM_BOI-like_fungal"/>
    <property type="match status" value="1"/>
</dbReference>
<dbReference type="SUPFAM" id="SSF47769">
    <property type="entry name" value="SAM/Pointed domain"/>
    <property type="match status" value="1"/>
</dbReference>
<dbReference type="Gene3D" id="2.30.29.30">
    <property type="entry name" value="Pleckstrin-homology domain (PH domain)/Phosphotyrosine-binding domain (PTB)"/>
    <property type="match status" value="1"/>
</dbReference>
<dbReference type="SUPFAM" id="SSF50729">
    <property type="entry name" value="PH domain-like"/>
    <property type="match status" value="1"/>
</dbReference>
<feature type="compositionally biased region" description="Acidic residues" evidence="4">
    <location>
        <begin position="163"/>
        <end position="181"/>
    </location>
</feature>
<dbReference type="InterPro" id="IPR036872">
    <property type="entry name" value="CH_dom_sf"/>
</dbReference>
<evidence type="ECO:0000256" key="1">
    <source>
        <dbReference type="ARBA" id="ARBA00022443"/>
    </source>
</evidence>
<comment type="caution">
    <text evidence="9">The sequence shown here is derived from an EMBL/GenBank/DDBJ whole genome shotgun (WGS) entry which is preliminary data.</text>
</comment>
<feature type="compositionally biased region" description="Basic and acidic residues" evidence="4">
    <location>
        <begin position="682"/>
        <end position="719"/>
    </location>
</feature>
<dbReference type="InterPro" id="IPR001849">
    <property type="entry name" value="PH_domain"/>
</dbReference>
<evidence type="ECO:0000313" key="10">
    <source>
        <dbReference type="Proteomes" id="UP000812287"/>
    </source>
</evidence>
<dbReference type="PROSITE" id="PS50002">
    <property type="entry name" value="SH3"/>
    <property type="match status" value="1"/>
</dbReference>
<feature type="region of interest" description="Disordered" evidence="4">
    <location>
        <begin position="376"/>
        <end position="406"/>
    </location>
</feature>
<feature type="compositionally biased region" description="Basic and acidic residues" evidence="4">
    <location>
        <begin position="781"/>
        <end position="810"/>
    </location>
</feature>
<feature type="domain" description="PH" evidence="6">
    <location>
        <begin position="850"/>
        <end position="948"/>
    </location>
</feature>
<dbReference type="GO" id="GO:0006897">
    <property type="term" value="P:endocytosis"/>
    <property type="evidence" value="ECO:0007669"/>
    <property type="project" value="TreeGrafter"/>
</dbReference>
<dbReference type="SMART" id="SM00233">
    <property type="entry name" value="PH"/>
    <property type="match status" value="1"/>
</dbReference>
<dbReference type="GO" id="GO:0005886">
    <property type="term" value="C:plasma membrane"/>
    <property type="evidence" value="ECO:0007669"/>
    <property type="project" value="TreeGrafter"/>
</dbReference>
<dbReference type="Gene3D" id="1.10.150.50">
    <property type="entry name" value="Transcription Factor, Ets-1"/>
    <property type="match status" value="1"/>
</dbReference>
<feature type="compositionally biased region" description="Low complexity" evidence="4">
    <location>
        <begin position="519"/>
        <end position="533"/>
    </location>
</feature>
<feature type="compositionally biased region" description="Polar residues" evidence="4">
    <location>
        <begin position="823"/>
        <end position="832"/>
    </location>
</feature>
<evidence type="ECO:0000259" key="8">
    <source>
        <dbReference type="PROSITE" id="PS50105"/>
    </source>
</evidence>
<feature type="compositionally biased region" description="Basic and acidic residues" evidence="4">
    <location>
        <begin position="274"/>
        <end position="284"/>
    </location>
</feature>
<gene>
    <name evidence="9" type="ORF">BT62DRAFT_947894</name>
</gene>
<dbReference type="Pfam" id="PF00169">
    <property type="entry name" value="PH"/>
    <property type="match status" value="1"/>
</dbReference>
<feature type="compositionally biased region" description="Basic and acidic residues" evidence="4">
    <location>
        <begin position="651"/>
        <end position="668"/>
    </location>
</feature>
<evidence type="ECO:0000256" key="2">
    <source>
        <dbReference type="ARBA" id="ARBA00022658"/>
    </source>
</evidence>
<feature type="region of interest" description="Disordered" evidence="4">
    <location>
        <begin position="320"/>
        <end position="357"/>
    </location>
</feature>
<dbReference type="Proteomes" id="UP000812287">
    <property type="component" value="Unassembled WGS sequence"/>
</dbReference>
<protein>
    <submittedName>
        <fullName evidence="9">Uncharacterized protein</fullName>
    </submittedName>
</protein>
<feature type="region of interest" description="Disordered" evidence="4">
    <location>
        <begin position="558"/>
        <end position="840"/>
    </location>
</feature>
<dbReference type="RefSeq" id="XP_043041243.1">
    <property type="nucleotide sequence ID" value="XM_043188043.1"/>
</dbReference>
<dbReference type="Gene3D" id="2.30.30.40">
    <property type="entry name" value="SH3 Domains"/>
    <property type="match status" value="1"/>
</dbReference>
<dbReference type="PROSITE" id="PS50003">
    <property type="entry name" value="PH_DOMAIN"/>
    <property type="match status" value="1"/>
</dbReference>
<dbReference type="CDD" id="cd13316">
    <property type="entry name" value="PH_Boi"/>
    <property type="match status" value="1"/>
</dbReference>
<dbReference type="SUPFAM" id="SSF47576">
    <property type="entry name" value="Calponin-homology domain, CH-domain"/>
    <property type="match status" value="1"/>
</dbReference>
<dbReference type="InterPro" id="IPR036028">
    <property type="entry name" value="SH3-like_dom_sf"/>
</dbReference>
<name>A0A9P7VW83_9AGAR</name>
<feature type="compositionally biased region" description="Acidic residues" evidence="4">
    <location>
        <begin position="228"/>
        <end position="239"/>
    </location>
</feature>
<evidence type="ECO:0000313" key="9">
    <source>
        <dbReference type="EMBL" id="KAG7447743.1"/>
    </source>
</evidence>
<feature type="compositionally biased region" description="Polar residues" evidence="4">
    <location>
        <begin position="324"/>
        <end position="337"/>
    </location>
</feature>
<feature type="compositionally biased region" description="Basic and acidic residues" evidence="4">
    <location>
        <begin position="191"/>
        <end position="207"/>
    </location>
</feature>
<dbReference type="PANTHER" id="PTHR45827:SF1">
    <property type="entry name" value="SORTING NEXIN"/>
    <property type="match status" value="1"/>
</dbReference>
<dbReference type="SUPFAM" id="SSF50044">
    <property type="entry name" value="SH3-domain"/>
    <property type="match status" value="1"/>
</dbReference>
<feature type="compositionally biased region" description="Low complexity" evidence="4">
    <location>
        <begin position="761"/>
        <end position="777"/>
    </location>
</feature>
<feature type="region of interest" description="Disordered" evidence="4">
    <location>
        <begin position="972"/>
        <end position="1005"/>
    </location>
</feature>
<sequence>MREYVYALHDFIPENEDEVPFRAGERIEVVEKDDAYGDGWWTGLNGSGKKGLFPQTYTSPTEPTVAVGIASSSSLPVDPDTTVKTPLQPLHEEPEIESPQPPPAIFLNDQETVGTNGDGEVMKATMTDVQKAIEQLGRGSGTADDTDGAQSFSFASSHGGRDTEEDTDFDMSDADAAGDEGEGWHKGARRKLAEKARQAVEDAERLEMIGMSRSSSNRTYAPPIPVELSDESEDEEDEHDYTPPAGLQGQRRHSYIPEEDEDVESVPGHSLFPNDDKTLGDRASHSPRSSTHFSPSECDEAEMQPATATRINFAAQPERVMTPPNESQPTSPKSVTLAQAAAVPMPQSPPDTNSANTPVIDAVAALPSSVVATNATTTTQSKHSSIGSSPASPSHSAPGNDSLLSATVSTIPTPVDKKEKNHPSEWSLDEVVDWLKNKGFDQDVCEKFTEQEITGDVLLELDVNLLKTEIGIMAFGKRMRIANAITDLRRPPSIVYSDHPDQPSPHLFTQSPATYADGQSHSRNQSQSQSHHSYPGSTRYSHSVQSSINGFAALISPESAPHTADTPVSPPSTLDPEPEPVGLTMSATNGKAPKSRPSQLSLSPSDGAMDASIKAVGDIPEEVEEEREERAALTEGEGLSARSVRRRLFGRSHDSENSGKDSGSRTSKDGISPSSPALSIYAEKEKDKAKDKTKDKDKDKDIARHGRKQRSVDVGKSGERLSLFAGSLSATLGKSRKPPPKYSGDDTPEKGSSFHLPRLYSTSSRKTSSSGRPSTPGAPKVSKEPKEGSGERLVDKEQRESKEGRTEHATLRKRTASYPGSYPVSTELSQSDGPVGQLKPGQSILEHIGEADHTGWMRKRGDRYNSWKLRYFVLKGPHLYYLRSNSPSETKIKGYINIIGYRVTVDENVNPGKYGFRIEHEDDKMHFFSSDEKVIIRDWMKAIMKATIARDYTQPVISSCNIPTIPLMVAQAMNPAPRPPSPTAREATQKALRRDNPNQLSSRDARVLMGLPSSDNAREERTRLESFFSDQSVDLGADTIDAITKTAPPRPSRRKNSLLSTMTSMDSDLVEWANSHLPSTLQINATESICGGLHLFRIAESIKGRPVTPPVPDSAFPVDLNDDKIDGLFRLFDFMLDNDVKMGSISINDVRQGKPEKIVQLLRALRGWEDKRKALAQSVRGSMSSGGSVSATGFIGSSPSPLWTAI</sequence>
<dbReference type="GO" id="GO:0097320">
    <property type="term" value="P:plasma membrane tubulation"/>
    <property type="evidence" value="ECO:0007669"/>
    <property type="project" value="TreeGrafter"/>
</dbReference>
<dbReference type="InterPro" id="IPR011993">
    <property type="entry name" value="PH-like_dom_sf"/>
</dbReference>
<dbReference type="InterPro" id="IPR001660">
    <property type="entry name" value="SAM"/>
</dbReference>
<dbReference type="GO" id="GO:0016197">
    <property type="term" value="P:endosomal transport"/>
    <property type="evidence" value="ECO:0007669"/>
    <property type="project" value="TreeGrafter"/>
</dbReference>
<dbReference type="PANTHER" id="PTHR45827">
    <property type="entry name" value="SORTING NEXIN"/>
    <property type="match status" value="1"/>
</dbReference>
<feature type="domain" description="SH3" evidence="5">
    <location>
        <begin position="1"/>
        <end position="63"/>
    </location>
</feature>
<dbReference type="SMART" id="SM00454">
    <property type="entry name" value="SAM"/>
    <property type="match status" value="1"/>
</dbReference>
<keyword evidence="2" id="KW-0344">Guanine-nucleotide releasing factor</keyword>
<feature type="region of interest" description="Disordered" evidence="4">
    <location>
        <begin position="91"/>
        <end position="119"/>
    </location>
</feature>
<evidence type="ECO:0000256" key="4">
    <source>
        <dbReference type="SAM" id="MobiDB-lite"/>
    </source>
</evidence>
<dbReference type="PROSITE" id="PS50021">
    <property type="entry name" value="CH"/>
    <property type="match status" value="1"/>
</dbReference>
<dbReference type="EMBL" id="MU250531">
    <property type="protein sequence ID" value="KAG7447743.1"/>
    <property type="molecule type" value="Genomic_DNA"/>
</dbReference>
<dbReference type="GO" id="GO:0035091">
    <property type="term" value="F:phosphatidylinositol binding"/>
    <property type="evidence" value="ECO:0007669"/>
    <property type="project" value="TreeGrafter"/>
</dbReference>
<dbReference type="PROSITE" id="PS50105">
    <property type="entry name" value="SAM_DOMAIN"/>
    <property type="match status" value="1"/>
</dbReference>
<accession>A0A9P7VW83</accession>
<dbReference type="SMART" id="SM00326">
    <property type="entry name" value="SH3"/>
    <property type="match status" value="1"/>
</dbReference>
<feature type="domain" description="Calponin-homology (CH)" evidence="7">
    <location>
        <begin position="1063"/>
        <end position="1170"/>
    </location>
</feature>
<dbReference type="CDD" id="cd00174">
    <property type="entry name" value="SH3"/>
    <property type="match status" value="1"/>
</dbReference>
<dbReference type="GO" id="GO:0005085">
    <property type="term" value="F:guanyl-nucleotide exchange factor activity"/>
    <property type="evidence" value="ECO:0007669"/>
    <property type="project" value="UniProtKB-KW"/>
</dbReference>
<dbReference type="InterPro" id="IPR001452">
    <property type="entry name" value="SH3_domain"/>
</dbReference>
<reference evidence="9" key="1">
    <citation type="submission" date="2020-11" db="EMBL/GenBank/DDBJ databases">
        <title>Adaptations for nitrogen fixation in a non-lichenized fungal sporocarp promotes dispersal by wood-feeding termites.</title>
        <authorList>
            <consortium name="DOE Joint Genome Institute"/>
            <person name="Koch R.A."/>
            <person name="Yoon G."/>
            <person name="Arayal U."/>
            <person name="Lail K."/>
            <person name="Amirebrahimi M."/>
            <person name="Labutti K."/>
            <person name="Lipzen A."/>
            <person name="Riley R."/>
            <person name="Barry K."/>
            <person name="Henrissat B."/>
            <person name="Grigoriev I.V."/>
            <person name="Herr J.R."/>
            <person name="Aime M.C."/>
        </authorList>
    </citation>
    <scope>NUCLEOTIDE SEQUENCE</scope>
    <source>
        <strain evidence="9">MCA 3950</strain>
    </source>
</reference>
<feature type="domain" description="SAM" evidence="8">
    <location>
        <begin position="426"/>
        <end position="491"/>
    </location>
</feature>
<dbReference type="InterPro" id="IPR001715">
    <property type="entry name" value="CH_dom"/>
</dbReference>
<dbReference type="Pfam" id="PF07647">
    <property type="entry name" value="SAM_2"/>
    <property type="match status" value="1"/>
</dbReference>
<proteinExistence type="predicted"/>
<dbReference type="GO" id="GO:0031410">
    <property type="term" value="C:cytoplasmic vesicle"/>
    <property type="evidence" value="ECO:0007669"/>
    <property type="project" value="TreeGrafter"/>
</dbReference>
<keyword evidence="1 3" id="KW-0728">SH3 domain</keyword>
<organism evidence="9 10">
    <name type="scientific">Guyanagaster necrorhizus</name>
    <dbReference type="NCBI Taxonomy" id="856835"/>
    <lineage>
        <taxon>Eukaryota</taxon>
        <taxon>Fungi</taxon>
        <taxon>Dikarya</taxon>
        <taxon>Basidiomycota</taxon>
        <taxon>Agaricomycotina</taxon>
        <taxon>Agaricomycetes</taxon>
        <taxon>Agaricomycetidae</taxon>
        <taxon>Agaricales</taxon>
        <taxon>Marasmiineae</taxon>
        <taxon>Physalacriaceae</taxon>
        <taxon>Guyanagaster</taxon>
    </lineage>
</organism>
<dbReference type="OrthoDB" id="73680at2759"/>
<dbReference type="Pfam" id="PF00018">
    <property type="entry name" value="SH3_1"/>
    <property type="match status" value="1"/>
</dbReference>
<feature type="region of interest" description="Disordered" evidence="4">
    <location>
        <begin position="137"/>
        <end position="303"/>
    </location>
</feature>
<evidence type="ECO:0000259" key="7">
    <source>
        <dbReference type="PROSITE" id="PS50021"/>
    </source>
</evidence>
<keyword evidence="10" id="KW-1185">Reference proteome</keyword>
<evidence type="ECO:0000259" key="5">
    <source>
        <dbReference type="PROSITE" id="PS50002"/>
    </source>
</evidence>
<feature type="region of interest" description="Disordered" evidence="4">
    <location>
        <begin position="493"/>
        <end position="542"/>
    </location>
</feature>
<dbReference type="InterPro" id="IPR013761">
    <property type="entry name" value="SAM/pointed_sf"/>
</dbReference>
<evidence type="ECO:0000259" key="6">
    <source>
        <dbReference type="PROSITE" id="PS50003"/>
    </source>
</evidence>